<evidence type="ECO:0000313" key="17">
    <source>
        <dbReference type="Proteomes" id="UP000322139"/>
    </source>
</evidence>
<keyword evidence="13" id="KW-0275">Fatty acid biosynthesis</keyword>
<name>A0A5D4RFV1_9BACI</name>
<evidence type="ECO:0000256" key="9">
    <source>
        <dbReference type="ARBA" id="ARBA00022989"/>
    </source>
</evidence>
<evidence type="ECO:0000256" key="13">
    <source>
        <dbReference type="ARBA" id="ARBA00023160"/>
    </source>
</evidence>
<keyword evidence="4 14" id="KW-0812">Transmembrane</keyword>
<dbReference type="Proteomes" id="UP000322139">
    <property type="component" value="Unassembled WGS sequence"/>
</dbReference>
<evidence type="ECO:0000256" key="1">
    <source>
        <dbReference type="ARBA" id="ARBA00001947"/>
    </source>
</evidence>
<feature type="transmembrane region" description="Helical" evidence="14">
    <location>
        <begin position="141"/>
        <end position="157"/>
    </location>
</feature>
<protein>
    <submittedName>
        <fullName evidence="16">Fatty acid hydroxylase family protein</fullName>
    </submittedName>
</protein>
<feature type="transmembrane region" description="Helical" evidence="14">
    <location>
        <begin position="29"/>
        <end position="51"/>
    </location>
</feature>
<evidence type="ECO:0000256" key="11">
    <source>
        <dbReference type="ARBA" id="ARBA00023098"/>
    </source>
</evidence>
<dbReference type="InterPro" id="IPR006694">
    <property type="entry name" value="Fatty_acid_hydroxylase"/>
</dbReference>
<keyword evidence="10" id="KW-0560">Oxidoreductase</keyword>
<evidence type="ECO:0000256" key="5">
    <source>
        <dbReference type="ARBA" id="ARBA00022723"/>
    </source>
</evidence>
<dbReference type="GO" id="GO:0005506">
    <property type="term" value="F:iron ion binding"/>
    <property type="evidence" value="ECO:0007669"/>
    <property type="project" value="InterPro"/>
</dbReference>
<dbReference type="EMBL" id="VTER01000003">
    <property type="protein sequence ID" value="TYS50177.1"/>
    <property type="molecule type" value="Genomic_DNA"/>
</dbReference>
<dbReference type="GO" id="GO:0006633">
    <property type="term" value="P:fatty acid biosynthetic process"/>
    <property type="evidence" value="ECO:0007669"/>
    <property type="project" value="UniProtKB-KW"/>
</dbReference>
<evidence type="ECO:0000256" key="10">
    <source>
        <dbReference type="ARBA" id="ARBA00023002"/>
    </source>
</evidence>
<comment type="subcellular location">
    <subcellularLocation>
        <location evidence="2">Endoplasmic reticulum membrane</location>
        <topology evidence="2">Multi-pass membrane protein</topology>
    </subcellularLocation>
</comment>
<evidence type="ECO:0000256" key="2">
    <source>
        <dbReference type="ARBA" id="ARBA00004477"/>
    </source>
</evidence>
<gene>
    <name evidence="16" type="ORF">FZD51_06395</name>
</gene>
<keyword evidence="8" id="KW-0862">Zinc</keyword>
<dbReference type="PANTHER" id="PTHR12863:SF1">
    <property type="entry name" value="FATTY ACID 2-HYDROXYLASE"/>
    <property type="match status" value="1"/>
</dbReference>
<evidence type="ECO:0000256" key="7">
    <source>
        <dbReference type="ARBA" id="ARBA00022832"/>
    </source>
</evidence>
<keyword evidence="9 14" id="KW-1133">Transmembrane helix</keyword>
<evidence type="ECO:0000256" key="8">
    <source>
        <dbReference type="ARBA" id="ARBA00022833"/>
    </source>
</evidence>
<proteinExistence type="predicted"/>
<evidence type="ECO:0000256" key="14">
    <source>
        <dbReference type="SAM" id="Phobius"/>
    </source>
</evidence>
<evidence type="ECO:0000313" key="16">
    <source>
        <dbReference type="EMBL" id="TYS50177.1"/>
    </source>
</evidence>
<keyword evidence="7" id="KW-0276">Fatty acid metabolism</keyword>
<feature type="domain" description="Fatty acid hydroxylase" evidence="15">
    <location>
        <begin position="65"/>
        <end position="205"/>
    </location>
</feature>
<dbReference type="Pfam" id="PF04116">
    <property type="entry name" value="FA_hydroxylase"/>
    <property type="match status" value="1"/>
</dbReference>
<keyword evidence="11" id="KW-0443">Lipid metabolism</keyword>
<comment type="caution">
    <text evidence="16">The sequence shown here is derived from an EMBL/GenBank/DDBJ whole genome shotgun (WGS) entry which is preliminary data.</text>
</comment>
<comment type="cofactor">
    <cofactor evidence="1">
        <name>Zn(2+)</name>
        <dbReference type="ChEBI" id="CHEBI:29105"/>
    </cofactor>
</comment>
<dbReference type="PANTHER" id="PTHR12863">
    <property type="entry name" value="FATTY ACID HYDROXYLASE"/>
    <property type="match status" value="1"/>
</dbReference>
<dbReference type="InterPro" id="IPR014430">
    <property type="entry name" value="Scs7"/>
</dbReference>
<feature type="transmembrane region" description="Helical" evidence="14">
    <location>
        <begin position="112"/>
        <end position="135"/>
    </location>
</feature>
<evidence type="ECO:0000256" key="3">
    <source>
        <dbReference type="ARBA" id="ARBA00022516"/>
    </source>
</evidence>
<dbReference type="GO" id="GO:0016020">
    <property type="term" value="C:membrane"/>
    <property type="evidence" value="ECO:0007669"/>
    <property type="project" value="InterPro"/>
</dbReference>
<dbReference type="GO" id="GO:0080132">
    <property type="term" value="F:fatty acid 2-hydroxylase activity"/>
    <property type="evidence" value="ECO:0007669"/>
    <property type="project" value="InterPro"/>
</dbReference>
<keyword evidence="12 14" id="KW-0472">Membrane</keyword>
<dbReference type="AlphaFoldDB" id="A0A5D4RFV1"/>
<keyword evidence="3" id="KW-0444">Lipid biosynthesis</keyword>
<feature type="transmembrane region" description="Helical" evidence="14">
    <location>
        <begin position="57"/>
        <end position="76"/>
    </location>
</feature>
<evidence type="ECO:0000259" key="15">
    <source>
        <dbReference type="Pfam" id="PF04116"/>
    </source>
</evidence>
<reference evidence="16 17" key="1">
    <citation type="submission" date="2019-08" db="EMBL/GenBank/DDBJ databases">
        <title>Bacillus genomes from the desert of Cuatro Cienegas, Coahuila.</title>
        <authorList>
            <person name="Olmedo-Alvarez G."/>
        </authorList>
    </citation>
    <scope>NUCLEOTIDE SEQUENCE [LARGE SCALE GENOMIC DNA]</scope>
    <source>
        <strain evidence="16 17">CH446_14T</strain>
    </source>
</reference>
<evidence type="ECO:0000256" key="12">
    <source>
        <dbReference type="ARBA" id="ARBA00023136"/>
    </source>
</evidence>
<keyword evidence="6" id="KW-0256">Endoplasmic reticulum</keyword>
<keyword evidence="5" id="KW-0479">Metal-binding</keyword>
<evidence type="ECO:0000256" key="4">
    <source>
        <dbReference type="ARBA" id="ARBA00022692"/>
    </source>
</evidence>
<sequence length="232" mass="26972">MTYNISKNILDILDRSVKQLKSKGIYKDFFFHPDIIIMSGLFAAGLIWYIAVLGAGWQLLAFTAGGMLTFMFSEYLTHRFLFHLNPPKNALFLTFLKRVHYDHHKYPNDLKLLFLPVWYSLPNLSVLALIFFFITGSLPDTVSFSLGLVLMLLIYEWKHYVAHRPIKPKSKFGIWLKKTHSLHHFKNENYWYGVSTPFVDALFGTLKDEKEVETSKTVKDLEGRSKEKKLSS</sequence>
<organism evidence="16 17">
    <name type="scientific">Bacillus infantis</name>
    <dbReference type="NCBI Taxonomy" id="324767"/>
    <lineage>
        <taxon>Bacteria</taxon>
        <taxon>Bacillati</taxon>
        <taxon>Bacillota</taxon>
        <taxon>Bacilli</taxon>
        <taxon>Bacillales</taxon>
        <taxon>Bacillaceae</taxon>
        <taxon>Bacillus</taxon>
    </lineage>
</organism>
<accession>A0A5D4RFV1</accession>
<evidence type="ECO:0000256" key="6">
    <source>
        <dbReference type="ARBA" id="ARBA00022824"/>
    </source>
</evidence>